<feature type="compositionally biased region" description="Polar residues" evidence="2">
    <location>
        <begin position="94"/>
        <end position="112"/>
    </location>
</feature>
<name>A0A9Q0GXU9_9MAGN</name>
<organism evidence="3 4">
    <name type="scientific">Protea cynaroides</name>
    <dbReference type="NCBI Taxonomy" id="273540"/>
    <lineage>
        <taxon>Eukaryota</taxon>
        <taxon>Viridiplantae</taxon>
        <taxon>Streptophyta</taxon>
        <taxon>Embryophyta</taxon>
        <taxon>Tracheophyta</taxon>
        <taxon>Spermatophyta</taxon>
        <taxon>Magnoliopsida</taxon>
        <taxon>Proteales</taxon>
        <taxon>Proteaceae</taxon>
        <taxon>Protea</taxon>
    </lineage>
</organism>
<feature type="coiled-coil region" evidence="1">
    <location>
        <begin position="27"/>
        <end position="57"/>
    </location>
</feature>
<protein>
    <submittedName>
        <fullName evidence="3">Uncharacterized protein</fullName>
    </submittedName>
</protein>
<reference evidence="3" key="1">
    <citation type="journal article" date="2023" name="Plant J.">
        <title>The genome of the king protea, Protea cynaroides.</title>
        <authorList>
            <person name="Chang J."/>
            <person name="Duong T.A."/>
            <person name="Schoeman C."/>
            <person name="Ma X."/>
            <person name="Roodt D."/>
            <person name="Barker N."/>
            <person name="Li Z."/>
            <person name="Van de Peer Y."/>
            <person name="Mizrachi E."/>
        </authorList>
    </citation>
    <scope>NUCLEOTIDE SEQUENCE</scope>
    <source>
        <tissue evidence="3">Young leaves</tissue>
    </source>
</reference>
<keyword evidence="4" id="KW-1185">Reference proteome</keyword>
<evidence type="ECO:0000313" key="3">
    <source>
        <dbReference type="EMBL" id="KAJ4953952.1"/>
    </source>
</evidence>
<keyword evidence="1" id="KW-0175">Coiled coil</keyword>
<evidence type="ECO:0000256" key="1">
    <source>
        <dbReference type="SAM" id="Coils"/>
    </source>
</evidence>
<comment type="caution">
    <text evidence="3">The sequence shown here is derived from an EMBL/GenBank/DDBJ whole genome shotgun (WGS) entry which is preliminary data.</text>
</comment>
<dbReference type="EMBL" id="JAMYWD010000012">
    <property type="protein sequence ID" value="KAJ4953952.1"/>
    <property type="molecule type" value="Genomic_DNA"/>
</dbReference>
<feature type="region of interest" description="Disordered" evidence="2">
    <location>
        <begin position="93"/>
        <end position="112"/>
    </location>
</feature>
<evidence type="ECO:0000256" key="2">
    <source>
        <dbReference type="SAM" id="MobiDB-lite"/>
    </source>
</evidence>
<gene>
    <name evidence="3" type="ORF">NE237_030784</name>
</gene>
<accession>A0A9Q0GXU9</accession>
<dbReference type="AlphaFoldDB" id="A0A9Q0GXU9"/>
<dbReference type="Proteomes" id="UP001141806">
    <property type="component" value="Unassembled WGS sequence"/>
</dbReference>
<sequence>MEKTWLVEDGHRAVEARLKAFKECKQLAEAEAEAASAKEGLERVQKLQAQIQEEALKQYRQSEEYREAAKEAPACTSRRVLIISEGASIERVSRQTTPTSFSMQTKPFSSTV</sequence>
<evidence type="ECO:0000313" key="4">
    <source>
        <dbReference type="Proteomes" id="UP001141806"/>
    </source>
</evidence>
<proteinExistence type="predicted"/>